<dbReference type="InterPro" id="IPR004919">
    <property type="entry name" value="GmrSD_N"/>
</dbReference>
<dbReference type="AlphaFoldDB" id="A0A166F5F2"/>
<evidence type="ECO:0000256" key="1">
    <source>
        <dbReference type="SAM" id="MobiDB-lite"/>
    </source>
</evidence>
<reference evidence="3 4" key="1">
    <citation type="journal article" date="2016" name="Mol. Biol. Evol.">
        <title>Comparative Genomics of Early-Diverging Mushroom-Forming Fungi Provides Insights into the Origins of Lignocellulose Decay Capabilities.</title>
        <authorList>
            <person name="Nagy L.G."/>
            <person name="Riley R."/>
            <person name="Tritt A."/>
            <person name="Adam C."/>
            <person name="Daum C."/>
            <person name="Floudas D."/>
            <person name="Sun H."/>
            <person name="Yadav J.S."/>
            <person name="Pangilinan J."/>
            <person name="Larsson K.H."/>
            <person name="Matsuura K."/>
            <person name="Barry K."/>
            <person name="Labutti K."/>
            <person name="Kuo R."/>
            <person name="Ohm R.A."/>
            <person name="Bhattacharya S.S."/>
            <person name="Shirouzu T."/>
            <person name="Yoshinaga Y."/>
            <person name="Martin F.M."/>
            <person name="Grigoriev I.V."/>
            <person name="Hibbett D.S."/>
        </authorList>
    </citation>
    <scope>NUCLEOTIDE SEQUENCE [LARGE SCALE GENOMIC DNA]</scope>
    <source>
        <strain evidence="3 4">CBS 109695</strain>
    </source>
</reference>
<feature type="compositionally biased region" description="Acidic residues" evidence="1">
    <location>
        <begin position="1"/>
        <end position="17"/>
    </location>
</feature>
<protein>
    <recommendedName>
        <fullName evidence="2">GmrSD restriction endonucleases N-terminal domain-containing protein</fullName>
    </recommendedName>
</protein>
<gene>
    <name evidence="3" type="ORF">FIBSPDRAFT_748812</name>
</gene>
<proteinExistence type="predicted"/>
<feature type="region of interest" description="Disordered" evidence="1">
    <location>
        <begin position="1"/>
        <end position="41"/>
    </location>
</feature>
<evidence type="ECO:0000259" key="2">
    <source>
        <dbReference type="Pfam" id="PF03235"/>
    </source>
</evidence>
<dbReference type="PANTHER" id="PTHR39639">
    <property type="entry name" value="CHROMOSOME 16, WHOLE GENOME SHOTGUN SEQUENCE"/>
    <property type="match status" value="1"/>
</dbReference>
<dbReference type="EMBL" id="KV417593">
    <property type="protein sequence ID" value="KZP16455.1"/>
    <property type="molecule type" value="Genomic_DNA"/>
</dbReference>
<keyword evidence="4" id="KW-1185">Reference proteome</keyword>
<feature type="domain" description="GmrSD restriction endonucleases N-terminal" evidence="2">
    <location>
        <begin position="60"/>
        <end position="168"/>
    </location>
</feature>
<dbReference type="OrthoDB" id="5419821at2759"/>
<evidence type="ECO:0000313" key="3">
    <source>
        <dbReference type="EMBL" id="KZP16455.1"/>
    </source>
</evidence>
<feature type="region of interest" description="Disordered" evidence="1">
    <location>
        <begin position="380"/>
        <end position="427"/>
    </location>
</feature>
<evidence type="ECO:0000313" key="4">
    <source>
        <dbReference type="Proteomes" id="UP000076532"/>
    </source>
</evidence>
<dbReference type="Proteomes" id="UP000076532">
    <property type="component" value="Unassembled WGS sequence"/>
</dbReference>
<sequence length="436" mass="48999">MFSESDLTEIESSEDEVPLASTAPRKAKGKHPPAEYSVKNTLSAPRTASYTTKSLYDQIVDNTIDLDPEYQRDVVWNDAKMSGIIDSILRNFYVPPVIFNVSTAEDGSEMRTCIDGKQRLTSIMRETGKKFWFKSSVKTRQVLPQILKNKFSFKQIVCVEYSGLSEDQERELFQQRVQLGMALTPAEKLAAIIGPWPTLIREFKDALFVQPDGFDGSLKWTNTRGRDFQCLVVALYYLANPTLGHPSPHQLETYLSQDTQPSVKFKAELDETFKVFVYLMKNFNKVFHEPANLAPIEFVCVTLMIHMCRKELGMAALALGIKKMRAVLRKKFPKEVKMNSHVKKAAMKFIEDLDRENLQLEAGSSKAAAKELADITSAGKLGVKRKRKETHSDDSGDSETSSPPPVKVKTKTKTARRSPVASSESISSCFAVLFKS</sequence>
<accession>A0A166F5F2</accession>
<dbReference type="STRING" id="436010.A0A166F5F2"/>
<name>A0A166F5F2_9AGAM</name>
<organism evidence="3 4">
    <name type="scientific">Athelia psychrophila</name>
    <dbReference type="NCBI Taxonomy" id="1759441"/>
    <lineage>
        <taxon>Eukaryota</taxon>
        <taxon>Fungi</taxon>
        <taxon>Dikarya</taxon>
        <taxon>Basidiomycota</taxon>
        <taxon>Agaricomycotina</taxon>
        <taxon>Agaricomycetes</taxon>
        <taxon>Agaricomycetidae</taxon>
        <taxon>Atheliales</taxon>
        <taxon>Atheliaceae</taxon>
        <taxon>Athelia</taxon>
    </lineage>
</organism>
<dbReference type="PANTHER" id="PTHR39639:SF1">
    <property type="entry name" value="DUF262 DOMAIN-CONTAINING PROTEIN"/>
    <property type="match status" value="1"/>
</dbReference>
<dbReference type="Pfam" id="PF03235">
    <property type="entry name" value="GmrSD_N"/>
    <property type="match status" value="1"/>
</dbReference>